<keyword evidence="1" id="KW-0805">Transcription regulation</keyword>
<evidence type="ECO:0000256" key="1">
    <source>
        <dbReference type="ARBA" id="ARBA00023015"/>
    </source>
</evidence>
<keyword evidence="2" id="KW-0238">DNA-binding</keyword>
<dbReference type="Pfam" id="PF00196">
    <property type="entry name" value="GerE"/>
    <property type="match status" value="1"/>
</dbReference>
<dbReference type="RefSeq" id="WP_158870262.1">
    <property type="nucleotide sequence ID" value="NZ_CP046401.1"/>
</dbReference>
<organism evidence="5 6">
    <name type="scientific">Maribellus comscasis</name>
    <dbReference type="NCBI Taxonomy" id="2681766"/>
    <lineage>
        <taxon>Bacteria</taxon>
        <taxon>Pseudomonadati</taxon>
        <taxon>Bacteroidota</taxon>
        <taxon>Bacteroidia</taxon>
        <taxon>Marinilabiliales</taxon>
        <taxon>Prolixibacteraceae</taxon>
        <taxon>Maribellus</taxon>
    </lineage>
</organism>
<accession>A0A6I6K0E4</accession>
<gene>
    <name evidence="5" type="ORF">GM418_25600</name>
</gene>
<dbReference type="GO" id="GO:0003677">
    <property type="term" value="F:DNA binding"/>
    <property type="evidence" value="ECO:0007669"/>
    <property type="project" value="UniProtKB-KW"/>
</dbReference>
<dbReference type="PANTHER" id="PTHR44688">
    <property type="entry name" value="DNA-BINDING TRANSCRIPTIONAL ACTIVATOR DEVR_DOSR"/>
    <property type="match status" value="1"/>
</dbReference>
<dbReference type="KEGG" id="mcos:GM418_25600"/>
<dbReference type="SUPFAM" id="SSF46894">
    <property type="entry name" value="C-terminal effector domain of the bipartite response regulators"/>
    <property type="match status" value="1"/>
</dbReference>
<evidence type="ECO:0000256" key="2">
    <source>
        <dbReference type="ARBA" id="ARBA00023125"/>
    </source>
</evidence>
<dbReference type="InterPro" id="IPR036388">
    <property type="entry name" value="WH-like_DNA-bd_sf"/>
</dbReference>
<sequence length="233" mass="26899">MKYVTEPELITAGKCNLQMIESGILKKKYSLKEISEILPGIIHVNAVDDFSIHFINKYGEEKYGMASEEIAAEGEKFIQRIFEPGTLEVFSEPLIQMIQEDDRSQVISFFQKVELNKNVGYKWLLTTSKILKGRNEFISVSQELSGMDGSIRAVTKLLDDNLYLRKNIKKFGSLTKREKQILKLVTRGLSTKQVAEKLFLSPQTVKTHRKNISKKLDLKRIIDWEYFVNVFEI</sequence>
<dbReference type="Proteomes" id="UP000428260">
    <property type="component" value="Chromosome"/>
</dbReference>
<keyword evidence="3" id="KW-0804">Transcription</keyword>
<dbReference type="PROSITE" id="PS50043">
    <property type="entry name" value="HTH_LUXR_2"/>
    <property type="match status" value="1"/>
</dbReference>
<dbReference type="InterPro" id="IPR000792">
    <property type="entry name" value="Tscrpt_reg_LuxR_C"/>
</dbReference>
<reference evidence="5 6" key="1">
    <citation type="submission" date="2019-11" db="EMBL/GenBank/DDBJ databases">
        <authorList>
            <person name="Zheng R.K."/>
            <person name="Sun C.M."/>
        </authorList>
    </citation>
    <scope>NUCLEOTIDE SEQUENCE [LARGE SCALE GENOMIC DNA]</scope>
    <source>
        <strain evidence="5 6">WC007</strain>
    </source>
</reference>
<dbReference type="PRINTS" id="PR00038">
    <property type="entry name" value="HTHLUXR"/>
</dbReference>
<name>A0A6I6K0E4_9BACT</name>
<keyword evidence="6" id="KW-1185">Reference proteome</keyword>
<proteinExistence type="predicted"/>
<dbReference type="CDD" id="cd06170">
    <property type="entry name" value="LuxR_C_like"/>
    <property type="match status" value="1"/>
</dbReference>
<dbReference type="SMART" id="SM00421">
    <property type="entry name" value="HTH_LUXR"/>
    <property type="match status" value="1"/>
</dbReference>
<feature type="domain" description="HTH luxR-type" evidence="4">
    <location>
        <begin position="167"/>
        <end position="233"/>
    </location>
</feature>
<dbReference type="EMBL" id="CP046401">
    <property type="protein sequence ID" value="QGY46910.1"/>
    <property type="molecule type" value="Genomic_DNA"/>
</dbReference>
<dbReference type="Gene3D" id="1.10.10.10">
    <property type="entry name" value="Winged helix-like DNA-binding domain superfamily/Winged helix DNA-binding domain"/>
    <property type="match status" value="1"/>
</dbReference>
<evidence type="ECO:0000259" key="4">
    <source>
        <dbReference type="PROSITE" id="PS50043"/>
    </source>
</evidence>
<dbReference type="PROSITE" id="PS00622">
    <property type="entry name" value="HTH_LUXR_1"/>
    <property type="match status" value="1"/>
</dbReference>
<dbReference type="PANTHER" id="PTHR44688:SF16">
    <property type="entry name" value="DNA-BINDING TRANSCRIPTIONAL ACTIVATOR DEVR_DOSR"/>
    <property type="match status" value="1"/>
</dbReference>
<dbReference type="GO" id="GO:0006355">
    <property type="term" value="P:regulation of DNA-templated transcription"/>
    <property type="evidence" value="ECO:0007669"/>
    <property type="project" value="InterPro"/>
</dbReference>
<evidence type="ECO:0000313" key="5">
    <source>
        <dbReference type="EMBL" id="QGY46910.1"/>
    </source>
</evidence>
<dbReference type="AlphaFoldDB" id="A0A6I6K0E4"/>
<dbReference type="InterPro" id="IPR016032">
    <property type="entry name" value="Sig_transdc_resp-reg_C-effctor"/>
</dbReference>
<evidence type="ECO:0000313" key="6">
    <source>
        <dbReference type="Proteomes" id="UP000428260"/>
    </source>
</evidence>
<protein>
    <recommendedName>
        <fullName evidence="4">HTH luxR-type domain-containing protein</fullName>
    </recommendedName>
</protein>
<evidence type="ECO:0000256" key="3">
    <source>
        <dbReference type="ARBA" id="ARBA00023163"/>
    </source>
</evidence>